<sequence>MSSRLGARLAALLVPVTLLLPVAAHAEKVVTQDSVGDVVTLVDGSMELEDAVPAPGYQGVDVVRTAVAHGANRLRLTVGFRALEKDPFQFTVLRVSTPRGPFDVVVERLGGKPISSIERRGKTVECGALKSKVDRGAGTLTTSLPTACLDAPRWVQVGVGVVGIAADQDQPELAALYADDAHRDGTVRDALAKGPKVFRG</sequence>
<proteinExistence type="predicted"/>
<gene>
    <name evidence="1" type="ORF">UFOPK3662_00216</name>
</gene>
<accession>A0A6J7H3J6</accession>
<dbReference type="AlphaFoldDB" id="A0A6J7H3J6"/>
<reference evidence="1" key="1">
    <citation type="submission" date="2020-05" db="EMBL/GenBank/DDBJ databases">
        <authorList>
            <person name="Chiriac C."/>
            <person name="Salcher M."/>
            <person name="Ghai R."/>
            <person name="Kavagutti S V."/>
        </authorList>
    </citation>
    <scope>NUCLEOTIDE SEQUENCE</scope>
</reference>
<evidence type="ECO:0000313" key="1">
    <source>
        <dbReference type="EMBL" id="CAB4914412.1"/>
    </source>
</evidence>
<dbReference type="EMBL" id="CAFBMW010000001">
    <property type="protein sequence ID" value="CAB4914412.1"/>
    <property type="molecule type" value="Genomic_DNA"/>
</dbReference>
<organism evidence="1">
    <name type="scientific">freshwater metagenome</name>
    <dbReference type="NCBI Taxonomy" id="449393"/>
    <lineage>
        <taxon>unclassified sequences</taxon>
        <taxon>metagenomes</taxon>
        <taxon>ecological metagenomes</taxon>
    </lineage>
</organism>
<protein>
    <submittedName>
        <fullName evidence="1">Unannotated protein</fullName>
    </submittedName>
</protein>
<name>A0A6J7H3J6_9ZZZZ</name>